<proteinExistence type="predicted"/>
<evidence type="ECO:0000313" key="2">
    <source>
        <dbReference type="EMBL" id="GLB40401.1"/>
    </source>
</evidence>
<evidence type="ECO:0000313" key="3">
    <source>
        <dbReference type="EMBL" id="GLB44137.1"/>
    </source>
</evidence>
<dbReference type="EMBL" id="BRPK01000008">
    <property type="protein sequence ID" value="GLB40401.1"/>
    <property type="molecule type" value="Genomic_DNA"/>
</dbReference>
<protein>
    <submittedName>
        <fullName evidence="2">Uncharacterized protein</fullName>
    </submittedName>
</protein>
<name>A0A9P3PRH5_LYOSH</name>
<sequence>MTARKKREGLPRVNVTPTKRKAILIYRDQLNMSFNAIANETEEFKNTSADHKTIAYNYRRAKQDGAYTPGTTSLAALEPSPQRRWTLLWRISMKDVPRTQQICSARGFRNARSEHSVVPSASAIVALTFAAGKSF</sequence>
<dbReference type="OrthoDB" id="3048480at2759"/>
<evidence type="ECO:0000313" key="1">
    <source>
        <dbReference type="EMBL" id="GLB40338.1"/>
    </source>
</evidence>
<gene>
    <name evidence="1" type="ORF">LshimejAT787_0802090</name>
    <name evidence="2" type="ORF">LshimejAT787_0802720</name>
    <name evidence="3" type="ORF">LshimejAT787_1600670</name>
</gene>
<accession>A0A9P3PRH5</accession>
<dbReference type="EMBL" id="BRPK01000016">
    <property type="protein sequence ID" value="GLB44137.1"/>
    <property type="molecule type" value="Genomic_DNA"/>
</dbReference>
<reference evidence="2" key="1">
    <citation type="submission" date="2022-07" db="EMBL/GenBank/DDBJ databases">
        <title>The genome of Lyophyllum shimeji provides insight into the initial evolution of ectomycorrhizal fungal genome.</title>
        <authorList>
            <person name="Kobayashi Y."/>
            <person name="Shibata T."/>
            <person name="Hirakawa H."/>
            <person name="Shigenobu S."/>
            <person name="Nishiyama T."/>
            <person name="Yamada A."/>
            <person name="Hasebe M."/>
            <person name="Kawaguchi M."/>
        </authorList>
    </citation>
    <scope>NUCLEOTIDE SEQUENCE</scope>
    <source>
        <strain evidence="2">AT787</strain>
    </source>
</reference>
<dbReference type="EMBL" id="BRPK01000008">
    <property type="protein sequence ID" value="GLB40338.1"/>
    <property type="molecule type" value="Genomic_DNA"/>
</dbReference>
<evidence type="ECO:0000313" key="4">
    <source>
        <dbReference type="Proteomes" id="UP001063166"/>
    </source>
</evidence>
<comment type="caution">
    <text evidence="2">The sequence shown here is derived from an EMBL/GenBank/DDBJ whole genome shotgun (WGS) entry which is preliminary data.</text>
</comment>
<dbReference type="AlphaFoldDB" id="A0A9P3PRH5"/>
<dbReference type="Proteomes" id="UP001063166">
    <property type="component" value="Unassembled WGS sequence"/>
</dbReference>
<organism evidence="2 4">
    <name type="scientific">Lyophyllum shimeji</name>
    <name type="common">Hon-shimeji</name>
    <name type="synonym">Tricholoma shimeji</name>
    <dbReference type="NCBI Taxonomy" id="47721"/>
    <lineage>
        <taxon>Eukaryota</taxon>
        <taxon>Fungi</taxon>
        <taxon>Dikarya</taxon>
        <taxon>Basidiomycota</taxon>
        <taxon>Agaricomycotina</taxon>
        <taxon>Agaricomycetes</taxon>
        <taxon>Agaricomycetidae</taxon>
        <taxon>Agaricales</taxon>
        <taxon>Tricholomatineae</taxon>
        <taxon>Lyophyllaceae</taxon>
        <taxon>Lyophyllum</taxon>
    </lineage>
</organism>
<keyword evidence="4" id="KW-1185">Reference proteome</keyword>